<reference evidence="4" key="1">
    <citation type="submission" date="2019-01" db="EMBL/GenBank/DDBJ databases">
        <title>Cytophagaceae bacterium strain CAR-16.</title>
        <authorList>
            <person name="Chen W.-M."/>
        </authorList>
    </citation>
    <scope>NUCLEOTIDE SEQUENCE [LARGE SCALE GENOMIC DNA]</scope>
    <source>
        <strain evidence="4">ICH-30</strain>
    </source>
</reference>
<keyword evidence="4" id="KW-1185">Reference proteome</keyword>
<dbReference type="EMBL" id="SBKQ01000006">
    <property type="protein sequence ID" value="RXR32684.1"/>
    <property type="molecule type" value="Genomic_DNA"/>
</dbReference>
<name>A0A4Q1KU93_9FLAO</name>
<feature type="signal peptide" evidence="1">
    <location>
        <begin position="1"/>
        <end position="21"/>
    </location>
</feature>
<evidence type="ECO:0000256" key="1">
    <source>
        <dbReference type="SAM" id="SignalP"/>
    </source>
</evidence>
<protein>
    <submittedName>
        <fullName evidence="3">DUF4397 domain-containing protein</fullName>
    </submittedName>
</protein>
<keyword evidence="1" id="KW-0732">Signal</keyword>
<dbReference type="Pfam" id="PF14344">
    <property type="entry name" value="DUF4397"/>
    <property type="match status" value="2"/>
</dbReference>
<feature type="domain" description="DUF4397" evidence="2">
    <location>
        <begin position="24"/>
        <end position="152"/>
    </location>
</feature>
<dbReference type="RefSeq" id="WP_164975413.1">
    <property type="nucleotide sequence ID" value="NZ_SBKQ01000006.1"/>
</dbReference>
<organism evidence="3 4">
    <name type="scientific">Flavobacterium piscinae</name>
    <dbReference type="NCBI Taxonomy" id="2506424"/>
    <lineage>
        <taxon>Bacteria</taxon>
        <taxon>Pseudomonadati</taxon>
        <taxon>Bacteroidota</taxon>
        <taxon>Flavobacteriia</taxon>
        <taxon>Flavobacteriales</taxon>
        <taxon>Flavobacteriaceae</taxon>
        <taxon>Flavobacterium</taxon>
    </lineage>
</organism>
<evidence type="ECO:0000313" key="3">
    <source>
        <dbReference type="EMBL" id="RXR32684.1"/>
    </source>
</evidence>
<evidence type="ECO:0000259" key="2">
    <source>
        <dbReference type="Pfam" id="PF14344"/>
    </source>
</evidence>
<proteinExistence type="predicted"/>
<feature type="chain" id="PRO_5020180225" evidence="1">
    <location>
        <begin position="22"/>
        <end position="515"/>
    </location>
</feature>
<dbReference type="InterPro" id="IPR025510">
    <property type="entry name" value="DUF4397"/>
</dbReference>
<sequence>MKKITKLMWLCLLFISSLSYAQTARVQVIHNSPDLAASSVDVYLNDVLLINDFHFRTATPFIDAPAGIELSIDIAPSSSSSSAESLYNLTTTLEEFETYIIVANGIVSSSGYTPNQPFALNVFVGGREGTPIENNTDVLVMHGSPDAPIVDVVELAVPAGTIINDISYGSFSNYLELPTNNYVLAVRNETGTATVATYSAPLADLFLQSDAITVVASGFLNPSQNSNGPEFGLWVAKASGGDLIPLPLFHNPTARLQVIHNSADLAASTVDVYVNDELLLNDFAFRTATPFIDVPAGIALSIDVAPSTSTSSEDSIYNLTTTLSESETYIVVANGIVSGSGYAPNQAFGLNVLVGGREGTLVENTTDVVVFHGSTDAPTVDVVETSVPAGTLVDNLDYGSFSNYLELPTNNYTIDVRDETGTVTVASYVAPLADLFLQTDAITVVASGFLDPSQNSNGPAFGLWVALASGGDLIPLPLVETPTARLQAIHNSPDLAAALVDVYVNDELLLNDFAF</sequence>
<gene>
    <name evidence="3" type="ORF">EQG68_07590</name>
</gene>
<dbReference type="AlphaFoldDB" id="A0A4Q1KU93"/>
<accession>A0A4Q1KU93</accession>
<feature type="non-terminal residue" evidence="3">
    <location>
        <position position="515"/>
    </location>
</feature>
<feature type="domain" description="DUF4397" evidence="2">
    <location>
        <begin position="254"/>
        <end position="382"/>
    </location>
</feature>
<comment type="caution">
    <text evidence="3">The sequence shown here is derived from an EMBL/GenBank/DDBJ whole genome shotgun (WGS) entry which is preliminary data.</text>
</comment>
<dbReference type="Proteomes" id="UP000289734">
    <property type="component" value="Unassembled WGS sequence"/>
</dbReference>
<evidence type="ECO:0000313" key="4">
    <source>
        <dbReference type="Proteomes" id="UP000289734"/>
    </source>
</evidence>